<dbReference type="Proteomes" id="UP000053647">
    <property type="component" value="Unassembled WGS sequence"/>
</dbReference>
<dbReference type="PANTHER" id="PTHR12356:SF3">
    <property type="entry name" value="NUCLEAR MIGRATION PROTEIN NUDC"/>
    <property type="match status" value="1"/>
</dbReference>
<evidence type="ECO:0000256" key="3">
    <source>
        <dbReference type="SAM" id="MobiDB-lite"/>
    </source>
</evidence>
<organism evidence="5 6">
    <name type="scientific">Paxillus involutus ATCC 200175</name>
    <dbReference type="NCBI Taxonomy" id="664439"/>
    <lineage>
        <taxon>Eukaryota</taxon>
        <taxon>Fungi</taxon>
        <taxon>Dikarya</taxon>
        <taxon>Basidiomycota</taxon>
        <taxon>Agaricomycotina</taxon>
        <taxon>Agaricomycetes</taxon>
        <taxon>Agaricomycetidae</taxon>
        <taxon>Boletales</taxon>
        <taxon>Paxilineae</taxon>
        <taxon>Paxillaceae</taxon>
        <taxon>Paxillus</taxon>
    </lineage>
</organism>
<accession>A0A0C9TZS9</accession>
<evidence type="ECO:0000256" key="2">
    <source>
        <dbReference type="ARBA" id="ARBA00022490"/>
    </source>
</evidence>
<dbReference type="CDD" id="cd06467">
    <property type="entry name" value="p23_NUDC_like"/>
    <property type="match status" value="1"/>
</dbReference>
<gene>
    <name evidence="5" type="ORF">PAXINDRAFT_170998</name>
</gene>
<dbReference type="PANTHER" id="PTHR12356">
    <property type="entry name" value="NUCLEAR MOVEMENT PROTEIN NUDC"/>
    <property type="match status" value="1"/>
</dbReference>
<evidence type="ECO:0000256" key="1">
    <source>
        <dbReference type="ARBA" id="ARBA00004496"/>
    </source>
</evidence>
<evidence type="ECO:0000313" key="6">
    <source>
        <dbReference type="Proteomes" id="UP000053647"/>
    </source>
</evidence>
<feature type="compositionally biased region" description="Polar residues" evidence="3">
    <location>
        <begin position="386"/>
        <end position="395"/>
    </location>
</feature>
<dbReference type="PROSITE" id="PS51203">
    <property type="entry name" value="CS"/>
    <property type="match status" value="1"/>
</dbReference>
<dbReference type="Gene3D" id="2.60.40.790">
    <property type="match status" value="1"/>
</dbReference>
<dbReference type="InterPro" id="IPR008978">
    <property type="entry name" value="HSP20-like_chaperone"/>
</dbReference>
<feature type="region of interest" description="Disordered" evidence="3">
    <location>
        <begin position="132"/>
        <end position="161"/>
    </location>
</feature>
<reference evidence="6" key="2">
    <citation type="submission" date="2015-01" db="EMBL/GenBank/DDBJ databases">
        <title>Evolutionary Origins and Diversification of the Mycorrhizal Mutualists.</title>
        <authorList>
            <consortium name="DOE Joint Genome Institute"/>
            <consortium name="Mycorrhizal Genomics Consortium"/>
            <person name="Kohler A."/>
            <person name="Kuo A."/>
            <person name="Nagy L.G."/>
            <person name="Floudas D."/>
            <person name="Copeland A."/>
            <person name="Barry K.W."/>
            <person name="Cichocki N."/>
            <person name="Veneault-Fourrey C."/>
            <person name="LaButti K."/>
            <person name="Lindquist E.A."/>
            <person name="Lipzen A."/>
            <person name="Lundell T."/>
            <person name="Morin E."/>
            <person name="Murat C."/>
            <person name="Riley R."/>
            <person name="Ohm R."/>
            <person name="Sun H."/>
            <person name="Tunlid A."/>
            <person name="Henrissat B."/>
            <person name="Grigoriev I.V."/>
            <person name="Hibbett D.S."/>
            <person name="Martin F."/>
        </authorList>
    </citation>
    <scope>NUCLEOTIDE SEQUENCE [LARGE SCALE GENOMIC DNA]</scope>
    <source>
        <strain evidence="6">ATCC 200175</strain>
    </source>
</reference>
<dbReference type="InterPro" id="IPR007052">
    <property type="entry name" value="CS_dom"/>
</dbReference>
<dbReference type="SUPFAM" id="SSF49764">
    <property type="entry name" value="HSP20-like chaperones"/>
    <property type="match status" value="1"/>
</dbReference>
<evidence type="ECO:0000313" key="5">
    <source>
        <dbReference type="EMBL" id="KIJ12806.1"/>
    </source>
</evidence>
<name>A0A0C9TZS9_PAXIN</name>
<dbReference type="EMBL" id="KN819359">
    <property type="protein sequence ID" value="KIJ12806.1"/>
    <property type="molecule type" value="Genomic_DNA"/>
</dbReference>
<dbReference type="GO" id="GO:0051082">
    <property type="term" value="F:unfolded protein binding"/>
    <property type="evidence" value="ECO:0007669"/>
    <property type="project" value="TreeGrafter"/>
</dbReference>
<proteinExistence type="predicted"/>
<feature type="domain" description="CS" evidence="4">
    <location>
        <begin position="7"/>
        <end position="202"/>
    </location>
</feature>
<comment type="subcellular location">
    <subcellularLocation>
        <location evidence="1">Cytoplasm</location>
    </subcellularLocation>
</comment>
<dbReference type="Pfam" id="PF04969">
    <property type="entry name" value="CS"/>
    <property type="match status" value="1"/>
</dbReference>
<feature type="compositionally biased region" description="Low complexity" evidence="3">
    <location>
        <begin position="132"/>
        <end position="141"/>
    </location>
</feature>
<dbReference type="HOGENOM" id="CLU_034816_0_0_1"/>
<keyword evidence="2" id="KW-0963">Cytoplasm</keyword>
<dbReference type="AlphaFoldDB" id="A0A0C9TZS9"/>
<reference evidence="5 6" key="1">
    <citation type="submission" date="2014-06" db="EMBL/GenBank/DDBJ databases">
        <authorList>
            <consortium name="DOE Joint Genome Institute"/>
            <person name="Kuo A."/>
            <person name="Kohler A."/>
            <person name="Nagy L.G."/>
            <person name="Floudas D."/>
            <person name="Copeland A."/>
            <person name="Barry K.W."/>
            <person name="Cichocki N."/>
            <person name="Veneault-Fourrey C."/>
            <person name="LaButti K."/>
            <person name="Lindquist E.A."/>
            <person name="Lipzen A."/>
            <person name="Lundell T."/>
            <person name="Morin E."/>
            <person name="Murat C."/>
            <person name="Sun H."/>
            <person name="Tunlid A."/>
            <person name="Henrissat B."/>
            <person name="Grigoriev I.V."/>
            <person name="Hibbett D.S."/>
            <person name="Martin F."/>
            <person name="Nordberg H.P."/>
            <person name="Cantor M.N."/>
            <person name="Hua S.X."/>
        </authorList>
    </citation>
    <scope>NUCLEOTIDE SEQUENCE [LARGE SCALE GENOMIC DNA]</scope>
    <source>
        <strain evidence="5 6">ATCC 200175</strain>
    </source>
</reference>
<protein>
    <recommendedName>
        <fullName evidence="4">CS domain-containing protein</fullName>
    </recommendedName>
</protein>
<evidence type="ECO:0000259" key="4">
    <source>
        <dbReference type="PROSITE" id="PS51203"/>
    </source>
</evidence>
<keyword evidence="6" id="KW-1185">Reference proteome</keyword>
<feature type="region of interest" description="Disordered" evidence="3">
    <location>
        <begin position="378"/>
        <end position="421"/>
    </location>
</feature>
<dbReference type="GO" id="GO:0005737">
    <property type="term" value="C:cytoplasm"/>
    <property type="evidence" value="ECO:0007669"/>
    <property type="project" value="UniProtKB-SubCell"/>
</dbReference>
<dbReference type="GO" id="GO:0006457">
    <property type="term" value="P:protein folding"/>
    <property type="evidence" value="ECO:0007669"/>
    <property type="project" value="TreeGrafter"/>
</dbReference>
<dbReference type="InterPro" id="IPR037898">
    <property type="entry name" value="NudC_fam"/>
</dbReference>
<sequence length="437" mass="47580">MNKDCDSHRHSYSWHQSHDQATVLLLVPSETSKEDVVVVIERNYLLAGVRGQQPIVKGRLYGNIDVANSAWQLEPRTSRLSTRERTTSTISTTSTQSSYAFVSDPEISSSFAASLESGQTSDAEEVVVAASPALSSPMSSSVDERPVYQRRSATGASGAVSPAIQPHALSSFSSLESLPSPSGRLLTLHLEKDQSIIWPSLIVGPVPRELSPSVLVPVALDADPEGNYNMDPTSLVLFAIELFDIRKDREEAFECFVRAWHQAHLPSATMKLVTHYLPLQTPLNVVDVIEEKQRGTISYYVQCIGGSAGLAQLFLEAGLLHLEGAASVLLSASYSTLSSIRVPPAPQPGGGGAEAWKRDRELASRYFDRARALHPDLDIPVIPNDASGQPGSGSTHELEMPSLEIHPSAPDSVYSSEESMYPEQEIVLRRRRVKKTS</sequence>
<dbReference type="OrthoDB" id="266138at2759"/>